<sequence length="2469" mass="259741">MASNYASLYLRTSSLRVLADTESSEPADSPRAARKMPPTSEVDPPNESVMSACARKQSCRGAAESSRKDARCFKEDEPLFHPGALPVTSGRRKSASECSGAPKTTVSEGETPAKDVTRGKAAKGRGEDDATRRIGDVGHDLEAPGKESNVVTSVGRDDGWQPLTGTGESQPSAARIQPSTSAPSISSVFPSGEREREDLPDVNAPGDERLPEHRRPSVGDRDALDLGAIEGSYSFDTDKKVQEAGKDDAALCRAGNSDDENNGTSTNCASHEYDNDSSNGFCAGTTTEMMSSPDTNRTTIKDRGTSPGETAYGEDAMRILLNMHADILDRLKQEEQGLTEEVATGYLGQLASGIWNAQRRIPSFGPGKTGRDLEDDGLNKVLVLMHRLDTADTLPSKSLSFSLDAPSPFYESLLATAAYLNDNGSQPPDSSFFAFSPPRPALAPPPPAASSYLLSMSLQDCIALPRASVSLLSSLLLQLDVSQLCAPENRLKRALTMQLLQKFLGVHKIGKCIHSAMVAAVSRQAVCSFGDIDSEWKSVTKYENAHAAKSAVASNTRADTSQTDQLADEENEDVDAFSRKPSDSLTTYFPSSRRASATTKLEDENGRKNPNQSCDANTGESLSHLLLFSAYEEEAIDNLLSRLLGRVPAGSTAPPAAPSPSFYSSFSSLSLSGNNSSPSSLSSLFSDSVSASLTSNAPRLSSSSTQAASCDVGADGSDTFVDRRSSSGCLSPTPPEAAMDRFRASEEPEFSLFLPYMHQCSSTHPAKQQMLETETSAEFALDSEEKGLPLLCGADTSTVSTDRIRGRQEGAAAIHFFGRSDIDRKAPAVKDSGAFQQTETDNTRAASKTADHLLGMYASAGAQWLFPAETPVTGEEVVRGDTRALAGCARTDSAESVGDKPVASRDSHLKTHELQTFSFLHPDKDQALLDDGGEASKRLEETVHLVLGDEGAESASLASLALQGSAVPVDAPRTCLGSGQQAAVLLAEIFGDSRGCRESIASPVDNENASFEIREDGQVAVDKPLAARATGTTARDEEDRRRDLSLNERLRVLFLTSENGSDKLLSHGVCPTVSQRDISRPQQTEATGTHAAVSDIWRTLQGSLTADKQEGLLPDLGALGGTLRSVSASKGTGLAEAQAVRQKLLFLLGGCQRSVTDSAAGHLSTLAPSGLLAFFSQTRGSQQNRKGLWDRSSPVTASVQQQLLRLEAQGPCSASAEGFLRRLRDRMASGTAGSQVGGHDDREDANSGFPTAGNTDQDAVWLTESRAGLPSSATFACSMSGVGSAEESSPCGSAQAGQACGEGGLRAGSPTADVTYSQRNATQRWATQASTNAEDDTWKKNSTPLSAHADSLKSEADVGFAVLGGRVPAGNGTSGTGLKPQEWLQEGGCKGESSRQFDQQSEDPKLETQARKNGKPATRSCCPDKLGTRRAGTQCTRRRTTISSDIAAGVFPIGGEETGDASMSTSGTGTVDQLPGDGGKVSAEGAPEAEPSVSVKLYEANEKAPFSAAAGYLNESRPVKRGSANCGEAANLVNKDGGDLAARCLPQTPSPDASNPSIVAEKQTEILNESGVWESRKERVASSKNPAGGEKTEAEREKEAETCRSSDGSGHINGIGKPKRSSLCGDTAAAGGDKGSRKSRECKLKVAGASGASREPGEEDEESAGKDNTKAEQTDKTKELSDVSANRLRGHLRPACCYFMRSMCEFSSACVFWHPPASENPEKIVCKYGRVCHANHGRQVTDREMASILYDFAKSLSSLADGEMGRAIHYLRASRLYNLVAAAGGGTNGAKGAISENASSSSTGSGGDASAVTVPGDELDEGALAVREGKRKASPISSAGAASSGRSGATSKADQGARESKNSEGTAASGSASGRQLPNQVIDRFFGLADRVQGRDLSAVNTAWRQAYGEHFPYARYGFEKLRHALSGIPGVTLVLQDSNVMVSIDECRLRRSGGTCADAAAASPAPCTTQRASAGSASGPKKMCRDSGARAEQGKSSQPLASKADKTAPDNAWIMVQYSAATTRATRLGNGRRPSGTEGGTPMGSPSTAGNAVTRSQAKSLADGEDKGRSVSEEGKDMETRTQGPGSGKSWGRGARPPEESKRRTTTRCRSTQAGEKSRLPAEELPPLVLKVAREQVVGDLCSASLLCSACGLLLLNPLVHPRCGHMLCRDCLVILSATHFHSVHRINFKNVAPVERRHDAAASPSLAHVTSALLHMFPSPASLPLSAQSPSAPSFCPRCTYGEAAPATNLKEASRLPGASAAAALRANGASSGSGSGGCSSQLLPAHAHLPRMLKPQQTCPLGEFLSAVATEKGVPALLGRVLSKVRVRCSAGKTIQVSGADAIAAQAGESREAKVGVDAWGQPHETEVRKPSDPGFGNGVDGRNRERASVATLRDALCSKHRVATPSEGGCKWDGDYAGYLEHIKRPGECGRLYWGGTDVQTDEPRLAEGGKPPKSSRNGDTRFRH</sequence>
<feature type="compositionally biased region" description="Basic and acidic residues" evidence="4">
    <location>
        <begin position="1634"/>
        <end position="1644"/>
    </location>
</feature>
<feature type="region of interest" description="Disordered" evidence="4">
    <location>
        <begin position="1369"/>
        <end position="1437"/>
    </location>
</feature>
<evidence type="ECO:0000256" key="3">
    <source>
        <dbReference type="ARBA" id="ARBA00022833"/>
    </source>
</evidence>
<feature type="compositionally biased region" description="Low complexity" evidence="4">
    <location>
        <begin position="1958"/>
        <end position="1969"/>
    </location>
</feature>
<feature type="compositionally biased region" description="Basic and acidic residues" evidence="4">
    <location>
        <begin position="111"/>
        <end position="145"/>
    </location>
</feature>
<keyword evidence="2" id="KW-0863">Zinc-finger</keyword>
<feature type="region of interest" description="Disordered" evidence="4">
    <location>
        <begin position="2439"/>
        <end position="2469"/>
    </location>
</feature>
<feature type="region of interest" description="Disordered" evidence="4">
    <location>
        <begin position="286"/>
        <end position="308"/>
    </location>
</feature>
<feature type="region of interest" description="Disordered" evidence="4">
    <location>
        <begin position="1792"/>
        <end position="1815"/>
    </location>
</feature>
<accession>A0A086J7C2</accession>
<dbReference type="PROSITE" id="PS00518">
    <property type="entry name" value="ZF_RING_1"/>
    <property type="match status" value="1"/>
</dbReference>
<feature type="compositionally biased region" description="Polar residues" evidence="4">
    <location>
        <begin position="163"/>
        <end position="189"/>
    </location>
</feature>
<comment type="caution">
    <text evidence="5">The sequence shown here is derived from an EMBL/GenBank/DDBJ whole genome shotgun (WGS) entry which is preliminary data.</text>
</comment>
<feature type="compositionally biased region" description="Basic and acidic residues" evidence="4">
    <location>
        <begin position="206"/>
        <end position="224"/>
    </location>
</feature>
<feature type="compositionally biased region" description="Basic and acidic residues" evidence="4">
    <location>
        <begin position="1590"/>
        <end position="1604"/>
    </location>
</feature>
<feature type="region of interest" description="Disordered" evidence="4">
    <location>
        <begin position="2350"/>
        <end position="2387"/>
    </location>
</feature>
<feature type="region of interest" description="Disordered" evidence="4">
    <location>
        <begin position="552"/>
        <end position="616"/>
    </location>
</feature>
<feature type="compositionally biased region" description="Polar residues" evidence="4">
    <location>
        <begin position="1320"/>
        <end position="1332"/>
    </location>
</feature>
<evidence type="ECO:0000313" key="6">
    <source>
        <dbReference type="Proteomes" id="UP000028828"/>
    </source>
</evidence>
<feature type="region of interest" description="Disordered" evidence="4">
    <location>
        <begin position="1958"/>
        <end position="2009"/>
    </location>
</feature>
<name>A0A086J7C2_TOXGO</name>
<evidence type="ECO:0000256" key="2">
    <source>
        <dbReference type="ARBA" id="ARBA00022771"/>
    </source>
</evidence>
<feature type="compositionally biased region" description="Basic and acidic residues" evidence="4">
    <location>
        <begin position="2063"/>
        <end position="2081"/>
    </location>
</feature>
<evidence type="ECO:0000256" key="4">
    <source>
        <dbReference type="SAM" id="MobiDB-lite"/>
    </source>
</evidence>
<feature type="compositionally biased region" description="Low complexity" evidence="4">
    <location>
        <begin position="1792"/>
        <end position="1811"/>
    </location>
</feature>
<keyword evidence="1" id="KW-0479">Metal-binding</keyword>
<gene>
    <name evidence="5" type="ORF">TGP89_210300</name>
</gene>
<organism evidence="5 6">
    <name type="scientific">Toxoplasma gondii p89</name>
    <dbReference type="NCBI Taxonomy" id="943119"/>
    <lineage>
        <taxon>Eukaryota</taxon>
        <taxon>Sar</taxon>
        <taxon>Alveolata</taxon>
        <taxon>Apicomplexa</taxon>
        <taxon>Conoidasida</taxon>
        <taxon>Coccidia</taxon>
        <taxon>Eucoccidiorida</taxon>
        <taxon>Eimeriorina</taxon>
        <taxon>Sarcocystidae</taxon>
        <taxon>Toxoplasma</taxon>
    </lineage>
</organism>
<evidence type="ECO:0000256" key="1">
    <source>
        <dbReference type="ARBA" id="ARBA00022723"/>
    </source>
</evidence>
<keyword evidence="3" id="KW-0862">Zinc</keyword>
<feature type="compositionally biased region" description="Polar residues" evidence="4">
    <location>
        <begin position="552"/>
        <end position="565"/>
    </location>
</feature>
<feature type="compositionally biased region" description="Basic and acidic residues" evidence="4">
    <location>
        <begin position="1663"/>
        <end position="1681"/>
    </location>
</feature>
<feature type="region of interest" description="Disordered" evidence="4">
    <location>
        <begin position="1569"/>
        <end position="1682"/>
    </location>
</feature>
<dbReference type="EMBL" id="AEYI02002499">
    <property type="protein sequence ID" value="KFG28040.1"/>
    <property type="molecule type" value="Genomic_DNA"/>
</dbReference>
<feature type="region of interest" description="Disordered" evidence="4">
    <location>
        <begin position="1827"/>
        <end position="1875"/>
    </location>
</feature>
<reference evidence="5 6" key="1">
    <citation type="submission" date="2014-03" db="EMBL/GenBank/DDBJ databases">
        <authorList>
            <person name="Sibley D."/>
            <person name="Venepally P."/>
            <person name="Karamycheva S."/>
            <person name="Hadjithomas M."/>
            <person name="Khan A."/>
            <person name="Brunk B."/>
            <person name="Roos D."/>
            <person name="Caler E."/>
            <person name="Lorenzi H."/>
        </authorList>
    </citation>
    <scope>NUCLEOTIDE SEQUENCE [LARGE SCALE GENOMIC DNA]</scope>
    <source>
        <strain evidence="6">p89</strain>
    </source>
</reference>
<dbReference type="VEuPathDB" id="ToxoDB:TGP89_210300"/>
<feature type="compositionally biased region" description="Polar residues" evidence="4">
    <location>
        <begin position="1461"/>
        <end position="1471"/>
    </location>
</feature>
<feature type="compositionally biased region" description="Low complexity" evidence="4">
    <location>
        <begin position="1834"/>
        <end position="1853"/>
    </location>
</feature>
<feature type="compositionally biased region" description="Low complexity" evidence="4">
    <location>
        <begin position="1865"/>
        <end position="1874"/>
    </location>
</feature>
<dbReference type="InterPro" id="IPR017907">
    <property type="entry name" value="Znf_RING_CS"/>
</dbReference>
<feature type="region of interest" description="Disordered" evidence="4">
    <location>
        <begin position="1456"/>
        <end position="1488"/>
    </location>
</feature>
<feature type="compositionally biased region" description="Polar residues" evidence="4">
    <location>
        <begin position="583"/>
        <end position="599"/>
    </location>
</feature>
<protein>
    <submittedName>
        <fullName evidence="5">Putative zinc finger protein</fullName>
    </submittedName>
</protein>
<feature type="region of interest" description="Disordered" evidence="4">
    <location>
        <begin position="2025"/>
        <end position="2121"/>
    </location>
</feature>
<dbReference type="GO" id="GO:0008270">
    <property type="term" value="F:zinc ion binding"/>
    <property type="evidence" value="ECO:0007669"/>
    <property type="project" value="UniProtKB-KW"/>
</dbReference>
<feature type="region of interest" description="Disordered" evidence="4">
    <location>
        <begin position="1320"/>
        <end position="1351"/>
    </location>
</feature>
<dbReference type="Proteomes" id="UP000028828">
    <property type="component" value="Unassembled WGS sequence"/>
</dbReference>
<feature type="compositionally biased region" description="Polar residues" evidence="4">
    <location>
        <begin position="286"/>
        <end position="298"/>
    </location>
</feature>
<feature type="compositionally biased region" description="Acidic residues" evidence="4">
    <location>
        <begin position="566"/>
        <end position="575"/>
    </location>
</feature>
<dbReference type="OrthoDB" id="10310756at2759"/>
<feature type="compositionally biased region" description="Basic and acidic residues" evidence="4">
    <location>
        <begin position="1984"/>
        <end position="1994"/>
    </location>
</feature>
<proteinExistence type="predicted"/>
<evidence type="ECO:0000313" key="5">
    <source>
        <dbReference type="EMBL" id="KFG28040.1"/>
    </source>
</evidence>
<feature type="compositionally biased region" description="Polar residues" evidence="4">
    <location>
        <begin position="2045"/>
        <end position="2060"/>
    </location>
</feature>
<feature type="compositionally biased region" description="Basic and acidic residues" evidence="4">
    <location>
        <begin position="65"/>
        <end position="79"/>
    </location>
</feature>
<feature type="region of interest" description="Disordered" evidence="4">
    <location>
        <begin position="18"/>
        <end position="224"/>
    </location>
</feature>
<feature type="region of interest" description="Disordered" evidence="4">
    <location>
        <begin position="1230"/>
        <end position="1255"/>
    </location>
</feature>